<sequence length="421" mass="48283">MAQAQTQQNEQDLGEPQFAYHAVVEPIFIVGVMIASCYFNRLRNFSIIPSSKSADQGLLGQSKLEPWDEEDVHDETERLNLADAASPTDTHPPKKRTCCGTVVHMPNSSRYAKYYHSRFIQKFPFLVEMFYWAVNLLFYVGVKSASERIAATDGVWQTAENHGKAVLWFEHEGPFSWMFPLREIDVQSFFRNDHQTMLTVLNRAYSLIHIPVTVRFVVAVTTPGDETWLTSFSFLAWYYYAAPTHAQFAEARRMMTLTNLFSFVVFTTYPCMPPRLLPEEYGFFDTVRREDAESIYATNKFFNQLAAFPSLHFGYSFCIGTVLLYHSGLFRRRLAPREKRMSKAWQVFFVALSIVYPAFVLTIIVATANHYWLDALAATGVVLVAWLSNRLLLGLLPLEDLFLWCVKLEKPFPTTGNRGGK</sequence>
<evidence type="ECO:0000256" key="1">
    <source>
        <dbReference type="ARBA" id="ARBA00004141"/>
    </source>
</evidence>
<feature type="transmembrane region" description="Helical" evidence="5">
    <location>
        <begin position="345"/>
        <end position="365"/>
    </location>
</feature>
<dbReference type="InterPro" id="IPR052185">
    <property type="entry name" value="IPC_Synthase-Related"/>
</dbReference>
<dbReference type="AlphaFoldDB" id="A0A9P5BBK7"/>
<comment type="subcellular location">
    <subcellularLocation>
        <location evidence="1">Membrane</location>
        <topology evidence="1">Multi-pass membrane protein</topology>
    </subcellularLocation>
</comment>
<accession>A0A9P5BBK7</accession>
<feature type="transmembrane region" description="Helical" evidence="5">
    <location>
        <begin position="305"/>
        <end position="325"/>
    </location>
</feature>
<keyword evidence="8" id="KW-1185">Reference proteome</keyword>
<keyword evidence="2 5" id="KW-0812">Transmembrane</keyword>
<dbReference type="GO" id="GO:0016020">
    <property type="term" value="C:membrane"/>
    <property type="evidence" value="ECO:0007669"/>
    <property type="project" value="UniProtKB-SubCell"/>
</dbReference>
<feature type="transmembrane region" description="Helical" evidence="5">
    <location>
        <begin position="18"/>
        <end position="39"/>
    </location>
</feature>
<evidence type="ECO:0000313" key="8">
    <source>
        <dbReference type="Proteomes" id="UP000737391"/>
    </source>
</evidence>
<dbReference type="OrthoDB" id="2566866at2759"/>
<dbReference type="CDD" id="cd03386">
    <property type="entry name" value="PAP2_Aur1_like"/>
    <property type="match status" value="1"/>
</dbReference>
<comment type="caution">
    <text evidence="7">The sequence shown here is derived from an EMBL/GenBank/DDBJ whole genome shotgun (WGS) entry which is preliminary data.</text>
</comment>
<evidence type="ECO:0000256" key="4">
    <source>
        <dbReference type="ARBA" id="ARBA00023136"/>
    </source>
</evidence>
<dbReference type="PANTHER" id="PTHR31310:SF10">
    <property type="entry name" value="INOSITOLPHOSPHOTRANSFERASE AUR1_IPT1 DOMAIN-CONTAINING PROTEIN"/>
    <property type="match status" value="1"/>
</dbReference>
<proteinExistence type="predicted"/>
<protein>
    <submittedName>
        <fullName evidence="7">Integral membrane</fullName>
    </submittedName>
</protein>
<name>A0A9P5BBK7_9HYPO</name>
<dbReference type="PANTHER" id="PTHR31310">
    <property type="match status" value="1"/>
</dbReference>
<evidence type="ECO:0000256" key="2">
    <source>
        <dbReference type="ARBA" id="ARBA00022692"/>
    </source>
</evidence>
<keyword evidence="3 5" id="KW-1133">Transmembrane helix</keyword>
<evidence type="ECO:0000256" key="5">
    <source>
        <dbReference type="SAM" id="Phobius"/>
    </source>
</evidence>
<evidence type="ECO:0000256" key="3">
    <source>
        <dbReference type="ARBA" id="ARBA00022989"/>
    </source>
</evidence>
<evidence type="ECO:0000313" key="7">
    <source>
        <dbReference type="EMBL" id="KAF4497650.1"/>
    </source>
</evidence>
<organism evidence="7 8">
    <name type="scientific">Fusarium agapanthi</name>
    <dbReference type="NCBI Taxonomy" id="1803897"/>
    <lineage>
        <taxon>Eukaryota</taxon>
        <taxon>Fungi</taxon>
        <taxon>Dikarya</taxon>
        <taxon>Ascomycota</taxon>
        <taxon>Pezizomycotina</taxon>
        <taxon>Sordariomycetes</taxon>
        <taxon>Hypocreomycetidae</taxon>
        <taxon>Hypocreales</taxon>
        <taxon>Nectriaceae</taxon>
        <taxon>Fusarium</taxon>
        <taxon>Fusarium fujikuroi species complex</taxon>
    </lineage>
</organism>
<feature type="transmembrane region" description="Helical" evidence="5">
    <location>
        <begin position="371"/>
        <end position="388"/>
    </location>
</feature>
<dbReference type="Pfam" id="PF14378">
    <property type="entry name" value="PAP2_3"/>
    <property type="match status" value="1"/>
</dbReference>
<dbReference type="InterPro" id="IPR026841">
    <property type="entry name" value="Aur1/Ipt1"/>
</dbReference>
<gene>
    <name evidence="7" type="ORF">FAGAP_6182</name>
</gene>
<dbReference type="Proteomes" id="UP000737391">
    <property type="component" value="Unassembled WGS sequence"/>
</dbReference>
<evidence type="ECO:0000259" key="6">
    <source>
        <dbReference type="Pfam" id="PF14378"/>
    </source>
</evidence>
<keyword evidence="4 5" id="KW-0472">Membrane</keyword>
<reference evidence="7" key="1">
    <citation type="submission" date="2020-01" db="EMBL/GenBank/DDBJ databases">
        <title>Identification and distribution of gene clusters putatively required for synthesis of sphingolipid metabolism inhibitors in phylogenetically diverse species of the filamentous fungus Fusarium.</title>
        <authorList>
            <person name="Kim H.-S."/>
            <person name="Busman M."/>
            <person name="Brown D.W."/>
            <person name="Divon H."/>
            <person name="Uhlig S."/>
            <person name="Proctor R.H."/>
        </authorList>
    </citation>
    <scope>NUCLEOTIDE SEQUENCE</scope>
    <source>
        <strain evidence="7">NRRL 31653</strain>
    </source>
</reference>
<dbReference type="EMBL" id="LUFC02000414">
    <property type="protein sequence ID" value="KAF4497650.1"/>
    <property type="molecule type" value="Genomic_DNA"/>
</dbReference>
<feature type="domain" description="Inositolphosphotransferase Aur1/Ipt1" evidence="6">
    <location>
        <begin position="228"/>
        <end position="328"/>
    </location>
</feature>